<sequence length="199" mass="24138">MYKAELLPMQHDQKRLSEKYRDYLEYLAIHLEKVLCSQMHLLYKLCIKKMRVYNSRNQYPKRLFRQYHCHQRGKIDVLQILKEDKLLDQKESIHSNKELLQLVLVYWWFISVIRMDKVGAQKYDAYKDIACVYKQILSKLKISQIINQLVDFERLNLYLLLQSLVKITILMILLQQINRILIILVMRSLIVKTFFILLF</sequence>
<evidence type="ECO:0000313" key="2">
    <source>
        <dbReference type="Proteomes" id="UP000683925"/>
    </source>
</evidence>
<dbReference type="Proteomes" id="UP000683925">
    <property type="component" value="Unassembled WGS sequence"/>
</dbReference>
<comment type="caution">
    <text evidence="1">The sequence shown here is derived from an EMBL/GenBank/DDBJ whole genome shotgun (WGS) entry which is preliminary data.</text>
</comment>
<proteinExistence type="predicted"/>
<dbReference type="AlphaFoldDB" id="A0A8S1T920"/>
<organism evidence="1 2">
    <name type="scientific">Paramecium octaurelia</name>
    <dbReference type="NCBI Taxonomy" id="43137"/>
    <lineage>
        <taxon>Eukaryota</taxon>
        <taxon>Sar</taxon>
        <taxon>Alveolata</taxon>
        <taxon>Ciliophora</taxon>
        <taxon>Intramacronucleata</taxon>
        <taxon>Oligohymenophorea</taxon>
        <taxon>Peniculida</taxon>
        <taxon>Parameciidae</taxon>
        <taxon>Paramecium</taxon>
    </lineage>
</organism>
<dbReference type="EMBL" id="CAJJDP010000022">
    <property type="protein sequence ID" value="CAD8149765.1"/>
    <property type="molecule type" value="Genomic_DNA"/>
</dbReference>
<name>A0A8S1T920_PAROT</name>
<reference evidence="1" key="1">
    <citation type="submission" date="2021-01" db="EMBL/GenBank/DDBJ databases">
        <authorList>
            <consortium name="Genoscope - CEA"/>
            <person name="William W."/>
        </authorList>
    </citation>
    <scope>NUCLEOTIDE SEQUENCE</scope>
</reference>
<gene>
    <name evidence="1" type="ORF">POCTA_138.1.T0220397</name>
</gene>
<keyword evidence="2" id="KW-1185">Reference proteome</keyword>
<accession>A0A8S1T920</accession>
<evidence type="ECO:0000313" key="1">
    <source>
        <dbReference type="EMBL" id="CAD8149765.1"/>
    </source>
</evidence>
<protein>
    <submittedName>
        <fullName evidence="1">Uncharacterized protein</fullName>
    </submittedName>
</protein>